<dbReference type="InterPro" id="IPR014013">
    <property type="entry name" value="Helic_SF1/SF2_ATP-bd_DinG/Rad3"/>
</dbReference>
<evidence type="ECO:0000256" key="9">
    <source>
        <dbReference type="ARBA" id="ARBA00023125"/>
    </source>
</evidence>
<dbReference type="InterPro" id="IPR006554">
    <property type="entry name" value="Helicase-like_DEXD_c2"/>
</dbReference>
<keyword evidence="8 11" id="KW-0411">Iron-sulfur</keyword>
<dbReference type="PATRIC" id="fig|1705394.5.peg.232"/>
<dbReference type="InterPro" id="IPR006555">
    <property type="entry name" value="ATP-dep_Helicase_C"/>
</dbReference>
<sequence>MLSDELKAQIRDSFIALKSDMSDFNVRPSQNKMIAEISKTLCGDYPDSNKILCVEAPTGTGKTFAYLLSGIAIAKANKKKLIVSSANVALQEQLLLKDIPEAQKYCQVDFEYALVKGRSRYVCIRNLINLCEDSATDSSLFDSSLLFDEPPGKYQLEEMAELLEDYSAKKWNGEIDDLMRAPDHTIWQKINCNRFTCTAKSCEFYQDCAFFKARKQITKADVIVANHDLVLADLATGNTVLPDVDESIFIFDEAHHLSSKALSHFSLSTGTEFIKTSIRQAKGVSDQMCKLTEQDLPDINIKQIDDYLSDLSTLLKTLDFDEDIYLFDQGMVDQPIKDISKNLFISISNIQNKFCALRESWADYLKIKVIDKSIGDPINTASGECEQHLSSIVELLSSFLKSDDSTQSPHSRWIEKNTLANKKTNYSLYSAQTDISGNLDALIWSKATGVILTSATLSSLGSFDRLNKQLGLKKPENQYLRLPSPFEFDQVDFIIAKFKSNPTQVFEHTKEVASQLLKRLNAQEGSLVLFASNKQMQMVADMVESKLDCDLFIQGEYPKKTILEKHMTLRKQGQGSIIFGLDSFAEGVDLKGDNLTHVVIVKLRFSVPTSPIDKTLADYLQSQNRNPFMEISLPDASLRLIQACGRLIRTETDTGKITIFDNRLVSKFYGKQLLAALPSYNIVVEP</sequence>
<dbReference type="RefSeq" id="WP_053950903.1">
    <property type="nucleotide sequence ID" value="NZ_CP010552.1"/>
</dbReference>
<comment type="catalytic activity">
    <reaction evidence="11">
        <text>ATP + H2O = ADP + phosphate + H(+)</text>
        <dbReference type="Rhea" id="RHEA:13065"/>
        <dbReference type="ChEBI" id="CHEBI:15377"/>
        <dbReference type="ChEBI" id="CHEBI:15378"/>
        <dbReference type="ChEBI" id="CHEBI:30616"/>
        <dbReference type="ChEBI" id="CHEBI:43474"/>
        <dbReference type="ChEBI" id="CHEBI:456216"/>
        <dbReference type="EC" id="5.6.2.3"/>
    </reaction>
</comment>
<evidence type="ECO:0000256" key="5">
    <source>
        <dbReference type="ARBA" id="ARBA00022806"/>
    </source>
</evidence>
<dbReference type="KEGG" id="tho:SP60_01170"/>
<evidence type="ECO:0000256" key="4">
    <source>
        <dbReference type="ARBA" id="ARBA00022801"/>
    </source>
</evidence>
<evidence type="ECO:0000313" key="14">
    <source>
        <dbReference type="Proteomes" id="UP000058020"/>
    </source>
</evidence>
<dbReference type="GO" id="GO:0006281">
    <property type="term" value="P:DNA repair"/>
    <property type="evidence" value="ECO:0007669"/>
    <property type="project" value="TreeGrafter"/>
</dbReference>
<keyword evidence="10 11" id="KW-0413">Isomerase</keyword>
<dbReference type="PANTHER" id="PTHR11472:SF59">
    <property type="entry name" value="ATP-DEPENDENT DNA HELICASE DING"/>
    <property type="match status" value="1"/>
</dbReference>
<evidence type="ECO:0000256" key="1">
    <source>
        <dbReference type="ARBA" id="ARBA00022485"/>
    </source>
</evidence>
<dbReference type="GO" id="GO:0051539">
    <property type="term" value="F:4 iron, 4 sulfur cluster binding"/>
    <property type="evidence" value="ECO:0007669"/>
    <property type="project" value="UniProtKB-UniRule"/>
</dbReference>
<dbReference type="InterPro" id="IPR010614">
    <property type="entry name" value="RAD3-like_helicase_DEAD"/>
</dbReference>
<keyword evidence="1 11" id="KW-0004">4Fe-4S</keyword>
<dbReference type="Gene3D" id="3.40.50.300">
    <property type="entry name" value="P-loop containing nucleotide triphosphate hydrolases"/>
    <property type="match status" value="2"/>
</dbReference>
<dbReference type="PROSITE" id="PS51193">
    <property type="entry name" value="HELICASE_ATP_BIND_2"/>
    <property type="match status" value="1"/>
</dbReference>
<dbReference type="SMART" id="SM00491">
    <property type="entry name" value="HELICc2"/>
    <property type="match status" value="1"/>
</dbReference>
<keyword evidence="4 11" id="KW-0378">Hydrolase</keyword>
<gene>
    <name evidence="11" type="primary">dinG</name>
    <name evidence="13" type="ORF">SP60_01170</name>
</gene>
<comment type="similarity">
    <text evidence="11">Belongs to the helicase family. DinG subfamily. Type 1 sub-subfamily.</text>
</comment>
<feature type="binding site" evidence="11">
    <location>
        <position position="123"/>
    </location>
    <ligand>
        <name>[4Fe-4S] cluster</name>
        <dbReference type="ChEBI" id="CHEBI:49883"/>
    </ligand>
</feature>
<evidence type="ECO:0000256" key="6">
    <source>
        <dbReference type="ARBA" id="ARBA00022840"/>
    </source>
</evidence>
<dbReference type="EC" id="5.6.2.3" evidence="11"/>
<dbReference type="OrthoDB" id="9805194at2"/>
<keyword evidence="5 11" id="KW-0347">Helicase</keyword>
<dbReference type="InterPro" id="IPR014001">
    <property type="entry name" value="Helicase_ATP-bd"/>
</dbReference>
<evidence type="ECO:0000256" key="11">
    <source>
        <dbReference type="HAMAP-Rule" id="MF_02205"/>
    </source>
</evidence>
<dbReference type="GO" id="GO:0005524">
    <property type="term" value="F:ATP binding"/>
    <property type="evidence" value="ECO:0007669"/>
    <property type="project" value="UniProtKB-UniRule"/>
</dbReference>
<evidence type="ECO:0000256" key="7">
    <source>
        <dbReference type="ARBA" id="ARBA00023004"/>
    </source>
</evidence>
<feature type="domain" description="Helicase ATP-binding" evidence="12">
    <location>
        <begin position="16"/>
        <end position="331"/>
    </location>
</feature>
<dbReference type="GO" id="GO:0043139">
    <property type="term" value="F:5'-3' DNA helicase activity"/>
    <property type="evidence" value="ECO:0007669"/>
    <property type="project" value="UniProtKB-UniRule"/>
</dbReference>
<dbReference type="InterPro" id="IPR027417">
    <property type="entry name" value="P-loop_NTPase"/>
</dbReference>
<dbReference type="GO" id="GO:0016887">
    <property type="term" value="F:ATP hydrolysis activity"/>
    <property type="evidence" value="ECO:0007669"/>
    <property type="project" value="RHEA"/>
</dbReference>
<dbReference type="GO" id="GO:0033677">
    <property type="term" value="F:DNA/RNA helicase activity"/>
    <property type="evidence" value="ECO:0007669"/>
    <property type="project" value="TreeGrafter"/>
</dbReference>
<keyword evidence="14" id="KW-1185">Reference proteome</keyword>
<protein>
    <recommendedName>
        <fullName evidence="11">ATP-dependent DNA helicase DinG</fullName>
        <ecNumber evidence="11">5.6.2.3</ecNumber>
    </recommendedName>
    <alternativeName>
        <fullName evidence="11">DNA 5'-3' helicase DinG</fullName>
    </alternativeName>
</protein>
<dbReference type="SUPFAM" id="SSF52540">
    <property type="entry name" value="P-loop containing nucleoside triphosphate hydrolases"/>
    <property type="match status" value="1"/>
</dbReference>
<evidence type="ECO:0000259" key="12">
    <source>
        <dbReference type="PROSITE" id="PS51193"/>
    </source>
</evidence>
<dbReference type="GO" id="GO:0046872">
    <property type="term" value="F:metal ion binding"/>
    <property type="evidence" value="ECO:0007669"/>
    <property type="project" value="UniProtKB-KW"/>
</dbReference>
<dbReference type="GO" id="GO:0009432">
    <property type="term" value="P:SOS response"/>
    <property type="evidence" value="ECO:0007669"/>
    <property type="project" value="TreeGrafter"/>
</dbReference>
<feature type="binding site" evidence="11">
    <location>
        <position position="197"/>
    </location>
    <ligand>
        <name>[4Fe-4S] cluster</name>
        <dbReference type="ChEBI" id="CHEBI:49883"/>
    </ligand>
</feature>
<dbReference type="AlphaFoldDB" id="A0A0M5LJ04"/>
<dbReference type="SMART" id="SM00488">
    <property type="entry name" value="DEXDc2"/>
    <property type="match status" value="1"/>
</dbReference>
<keyword evidence="9 11" id="KW-0238">DNA-binding</keyword>
<evidence type="ECO:0000256" key="8">
    <source>
        <dbReference type="ARBA" id="ARBA00023014"/>
    </source>
</evidence>
<keyword evidence="3 11" id="KW-0547">Nucleotide-binding</keyword>
<dbReference type="STRING" id="1705394.SP60_01170"/>
<dbReference type="GO" id="GO:0003677">
    <property type="term" value="F:DNA binding"/>
    <property type="evidence" value="ECO:0007669"/>
    <property type="project" value="UniProtKB-UniRule"/>
</dbReference>
<dbReference type="Proteomes" id="UP000058020">
    <property type="component" value="Chromosome"/>
</dbReference>
<keyword evidence="7 11" id="KW-0408">Iron</keyword>
<dbReference type="Pfam" id="PF06733">
    <property type="entry name" value="DEAD_2"/>
    <property type="match status" value="1"/>
</dbReference>
<comment type="cofactor">
    <cofactor evidence="11">
        <name>[4Fe-4S] cluster</name>
        <dbReference type="ChEBI" id="CHEBI:49883"/>
    </cofactor>
    <text evidence="11">Binds 1 [4Fe-4S] cluster.</text>
</comment>
<feature type="binding site" evidence="11">
    <location>
        <position position="202"/>
    </location>
    <ligand>
        <name>[4Fe-4S] cluster</name>
        <dbReference type="ChEBI" id="CHEBI:49883"/>
    </ligand>
</feature>
<organism evidence="13 14">
    <name type="scientific">Candidatus Thioglobus autotrophicus</name>
    <dbReference type="NCBI Taxonomy" id="1705394"/>
    <lineage>
        <taxon>Bacteria</taxon>
        <taxon>Pseudomonadati</taxon>
        <taxon>Pseudomonadota</taxon>
        <taxon>Gammaproteobacteria</taxon>
        <taxon>Candidatus Pseudothioglobaceae</taxon>
        <taxon>Candidatus Thioglobus</taxon>
    </lineage>
</organism>
<name>A0A0M5LJ04_9GAMM</name>
<evidence type="ECO:0000256" key="2">
    <source>
        <dbReference type="ARBA" id="ARBA00022723"/>
    </source>
</evidence>
<dbReference type="Pfam" id="PF13307">
    <property type="entry name" value="Helicase_C_2"/>
    <property type="match status" value="1"/>
</dbReference>
<evidence type="ECO:0000256" key="3">
    <source>
        <dbReference type="ARBA" id="ARBA00022741"/>
    </source>
</evidence>
<dbReference type="InterPro" id="IPR039000">
    <property type="entry name" value="DinG_proteobact"/>
</dbReference>
<comment type="function">
    <text evidence="11">DNA-dependent ATPase and 5'-3' DNA helicase. Unwinds D-loops, R-loops, forked DNA and G-quadruplex DNA.</text>
</comment>
<evidence type="ECO:0000256" key="10">
    <source>
        <dbReference type="ARBA" id="ARBA00023235"/>
    </source>
</evidence>
<evidence type="ECO:0000313" key="13">
    <source>
        <dbReference type="EMBL" id="ALE51978.1"/>
    </source>
</evidence>
<feature type="binding site" evidence="11">
    <location>
        <position position="208"/>
    </location>
    <ligand>
        <name>[4Fe-4S] cluster</name>
        <dbReference type="ChEBI" id="CHEBI:49883"/>
    </ligand>
</feature>
<accession>A0A0M5LJ04</accession>
<keyword evidence="2 11" id="KW-0479">Metal-binding</keyword>
<dbReference type="InterPro" id="IPR045028">
    <property type="entry name" value="DinG/Rad3-like"/>
</dbReference>
<keyword evidence="6 11" id="KW-0067">ATP-binding</keyword>
<dbReference type="HAMAP" id="MF_02205">
    <property type="entry name" value="DinG_proteobact"/>
    <property type="match status" value="1"/>
</dbReference>
<proteinExistence type="inferred from homology"/>
<dbReference type="EMBL" id="CP010552">
    <property type="protein sequence ID" value="ALE51978.1"/>
    <property type="molecule type" value="Genomic_DNA"/>
</dbReference>
<dbReference type="PANTHER" id="PTHR11472">
    <property type="entry name" value="DNA REPAIR DEAD HELICASE RAD3/XP-D SUBFAMILY MEMBER"/>
    <property type="match status" value="1"/>
</dbReference>
<dbReference type="SMART" id="SM00487">
    <property type="entry name" value="DEXDc"/>
    <property type="match status" value="1"/>
</dbReference>
<reference evidence="13 14" key="1">
    <citation type="journal article" date="2015" name="Genome Announc.">
        <title>Genome Sequence of 'Candidatus Thioglobus autotrophica' Strain EF1, a Chemoautotroph from the SUP05 Clade of Marine Gammaproteobacteria.</title>
        <authorList>
            <person name="Shah V."/>
            <person name="Morris R.M."/>
        </authorList>
    </citation>
    <scope>NUCLEOTIDE SEQUENCE [LARGE SCALE GENOMIC DNA]</scope>
    <source>
        <strain evidence="13 14">EF1</strain>
    </source>
</reference>
<dbReference type="NCBIfam" id="NF008729">
    <property type="entry name" value="PRK11747.1"/>
    <property type="match status" value="1"/>
</dbReference>